<dbReference type="InParanoid" id="A0A2P5EXH0"/>
<dbReference type="SUPFAM" id="SSF56112">
    <property type="entry name" value="Protein kinase-like (PK-like)"/>
    <property type="match status" value="1"/>
</dbReference>
<evidence type="ECO:0000256" key="10">
    <source>
        <dbReference type="ARBA" id="ARBA00023136"/>
    </source>
</evidence>
<evidence type="ECO:0000259" key="14">
    <source>
        <dbReference type="PROSITE" id="PS50011"/>
    </source>
</evidence>
<comment type="similarity">
    <text evidence="2">In the N-terminal section; belongs to the leguminous lectin family.</text>
</comment>
<organism evidence="15 16">
    <name type="scientific">Trema orientale</name>
    <name type="common">Charcoal tree</name>
    <name type="synonym">Celtis orientalis</name>
    <dbReference type="NCBI Taxonomy" id="63057"/>
    <lineage>
        <taxon>Eukaryota</taxon>
        <taxon>Viridiplantae</taxon>
        <taxon>Streptophyta</taxon>
        <taxon>Embryophyta</taxon>
        <taxon>Tracheophyta</taxon>
        <taxon>Spermatophyta</taxon>
        <taxon>Magnoliopsida</taxon>
        <taxon>eudicotyledons</taxon>
        <taxon>Gunneridae</taxon>
        <taxon>Pentapetalae</taxon>
        <taxon>rosids</taxon>
        <taxon>fabids</taxon>
        <taxon>Rosales</taxon>
        <taxon>Cannabaceae</taxon>
        <taxon>Trema</taxon>
    </lineage>
</organism>
<evidence type="ECO:0000256" key="4">
    <source>
        <dbReference type="ARBA" id="ARBA00022475"/>
    </source>
</evidence>
<comment type="subcellular location">
    <subcellularLocation>
        <location evidence="1">Cell membrane</location>
        <topology evidence="1">Single-pass type I membrane protein</topology>
    </subcellularLocation>
</comment>
<evidence type="ECO:0000313" key="15">
    <source>
        <dbReference type="EMBL" id="PON90230.1"/>
    </source>
</evidence>
<dbReference type="PANTHER" id="PTHR48006:SF48">
    <property type="entry name" value="PROTEIN KINASE DOMAIN-CONTAINING PROTEIN"/>
    <property type="match status" value="1"/>
</dbReference>
<dbReference type="FunFam" id="1.10.510.10:FF:000240">
    <property type="entry name" value="Lectin-domain containing receptor kinase A4.3"/>
    <property type="match status" value="1"/>
</dbReference>
<keyword evidence="10" id="KW-0472">Membrane</keyword>
<dbReference type="STRING" id="63057.A0A2P5EXH0"/>
<comment type="similarity">
    <text evidence="3">In the C-terminal section; belongs to the protein kinase superfamily. Ser/Thr protein kinase family.</text>
</comment>
<keyword evidence="5" id="KW-0812">Transmembrane</keyword>
<feature type="compositionally biased region" description="Basic and acidic residues" evidence="13">
    <location>
        <begin position="314"/>
        <end position="332"/>
    </location>
</feature>
<evidence type="ECO:0000256" key="3">
    <source>
        <dbReference type="ARBA" id="ARBA00010217"/>
    </source>
</evidence>
<keyword evidence="8" id="KW-0067">ATP-binding</keyword>
<accession>A0A2P5EXH0</accession>
<protein>
    <submittedName>
        <fullName evidence="15">Tyrosine-protein kinase</fullName>
    </submittedName>
</protein>
<proteinExistence type="inferred from homology"/>
<dbReference type="InterPro" id="IPR011009">
    <property type="entry name" value="Kinase-like_dom_sf"/>
</dbReference>
<evidence type="ECO:0000313" key="16">
    <source>
        <dbReference type="Proteomes" id="UP000237000"/>
    </source>
</evidence>
<dbReference type="GO" id="GO:0002229">
    <property type="term" value="P:defense response to oomycetes"/>
    <property type="evidence" value="ECO:0007669"/>
    <property type="project" value="UniProtKB-ARBA"/>
</dbReference>
<dbReference type="Proteomes" id="UP000237000">
    <property type="component" value="Unassembled WGS sequence"/>
</dbReference>
<dbReference type="InterPro" id="IPR000719">
    <property type="entry name" value="Prot_kinase_dom"/>
</dbReference>
<feature type="domain" description="Protein kinase" evidence="14">
    <location>
        <begin position="1"/>
        <end position="277"/>
    </location>
</feature>
<sequence length="340" mass="37771">MSFNICYMVQAELPDHHIVAVKKLSTISDEGIDKLKNEIYNLQNLRHDNLVRLFDIHVGKGLCFLVYEYMQNKSLADALFDPERKIKLDWDTRFNICLGIAKGLEYLHGRPRLKMVHRGIKAANILLDGTFKPKISDFGLASAYAESDNDATQLLRVMKTEASNGYMAPEYPVIGKESSYKYDVYGFGVVLLEIVCGRRNVSPSSKNSQELEILVDEVWVAETNGKLLGLLDKSLSTYETKRVMIVLKLAVRCTSISPGVRPTMSQVVSVLNGEKTLQEIISEPAASKEADIITQDSTQDLAKEIISEPAASKEAADIVTRDSTEDLAKETVDSSASSSR</sequence>
<dbReference type="Gene3D" id="1.10.510.10">
    <property type="entry name" value="Transferase(Phosphotransferase) domain 1"/>
    <property type="match status" value="1"/>
</dbReference>
<dbReference type="GO" id="GO:0004672">
    <property type="term" value="F:protein kinase activity"/>
    <property type="evidence" value="ECO:0007669"/>
    <property type="project" value="InterPro"/>
</dbReference>
<reference evidence="16" key="1">
    <citation type="submission" date="2016-06" db="EMBL/GenBank/DDBJ databases">
        <title>Parallel loss of symbiosis genes in relatives of nitrogen-fixing non-legume Parasponia.</title>
        <authorList>
            <person name="Van Velzen R."/>
            <person name="Holmer R."/>
            <person name="Bu F."/>
            <person name="Rutten L."/>
            <person name="Van Zeijl A."/>
            <person name="Liu W."/>
            <person name="Santuari L."/>
            <person name="Cao Q."/>
            <person name="Sharma T."/>
            <person name="Shen D."/>
            <person name="Roswanjaya Y."/>
            <person name="Wardhani T."/>
            <person name="Kalhor M.S."/>
            <person name="Jansen J."/>
            <person name="Van den Hoogen J."/>
            <person name="Gungor B."/>
            <person name="Hartog M."/>
            <person name="Hontelez J."/>
            <person name="Verver J."/>
            <person name="Yang W.-C."/>
            <person name="Schijlen E."/>
            <person name="Repin R."/>
            <person name="Schilthuizen M."/>
            <person name="Schranz E."/>
            <person name="Heidstra R."/>
            <person name="Miyata K."/>
            <person name="Fedorova E."/>
            <person name="Kohlen W."/>
            <person name="Bisseling T."/>
            <person name="Smit S."/>
            <person name="Geurts R."/>
        </authorList>
    </citation>
    <scope>NUCLEOTIDE SEQUENCE [LARGE SCALE GENOMIC DNA]</scope>
    <source>
        <strain evidence="16">cv. RG33-2</strain>
    </source>
</reference>
<keyword evidence="6" id="KW-0732">Signal</keyword>
<evidence type="ECO:0000256" key="13">
    <source>
        <dbReference type="SAM" id="MobiDB-lite"/>
    </source>
</evidence>
<evidence type="ECO:0000256" key="1">
    <source>
        <dbReference type="ARBA" id="ARBA00004251"/>
    </source>
</evidence>
<evidence type="ECO:0000256" key="6">
    <source>
        <dbReference type="ARBA" id="ARBA00022729"/>
    </source>
</evidence>
<name>A0A2P5EXH0_TREOI</name>
<keyword evidence="12" id="KW-0325">Glycoprotein</keyword>
<evidence type="ECO:0000256" key="12">
    <source>
        <dbReference type="ARBA" id="ARBA00023180"/>
    </source>
</evidence>
<gene>
    <name evidence="15" type="ORF">TorRG33x02_138800</name>
</gene>
<keyword evidence="16" id="KW-1185">Reference proteome</keyword>
<dbReference type="OrthoDB" id="1187689at2759"/>
<keyword evidence="11" id="KW-0675">Receptor</keyword>
<dbReference type="PROSITE" id="PS50011">
    <property type="entry name" value="PROTEIN_KINASE_DOM"/>
    <property type="match status" value="1"/>
</dbReference>
<dbReference type="AlphaFoldDB" id="A0A2P5EXH0"/>
<evidence type="ECO:0000256" key="8">
    <source>
        <dbReference type="ARBA" id="ARBA00022840"/>
    </source>
</evidence>
<dbReference type="Gene3D" id="3.30.200.20">
    <property type="entry name" value="Phosphorylase Kinase, domain 1"/>
    <property type="match status" value="1"/>
</dbReference>
<dbReference type="Pfam" id="PF00069">
    <property type="entry name" value="Pkinase"/>
    <property type="match status" value="1"/>
</dbReference>
<dbReference type="PANTHER" id="PTHR48006">
    <property type="entry name" value="LEUCINE-RICH REPEAT-CONTAINING PROTEIN DDB_G0281931-RELATED"/>
    <property type="match status" value="1"/>
</dbReference>
<evidence type="ECO:0000256" key="7">
    <source>
        <dbReference type="ARBA" id="ARBA00022741"/>
    </source>
</evidence>
<evidence type="ECO:0000256" key="9">
    <source>
        <dbReference type="ARBA" id="ARBA00022989"/>
    </source>
</evidence>
<evidence type="ECO:0000256" key="11">
    <source>
        <dbReference type="ARBA" id="ARBA00023170"/>
    </source>
</evidence>
<dbReference type="InterPro" id="IPR051824">
    <property type="entry name" value="LRR_Rcpt-Like_S/T_Kinase"/>
</dbReference>
<keyword evidence="9" id="KW-1133">Transmembrane helix</keyword>
<dbReference type="GO" id="GO:0005886">
    <property type="term" value="C:plasma membrane"/>
    <property type="evidence" value="ECO:0007669"/>
    <property type="project" value="UniProtKB-SubCell"/>
</dbReference>
<keyword evidence="7" id="KW-0547">Nucleotide-binding</keyword>
<evidence type="ECO:0000256" key="5">
    <source>
        <dbReference type="ARBA" id="ARBA00022692"/>
    </source>
</evidence>
<feature type="region of interest" description="Disordered" evidence="13">
    <location>
        <begin position="310"/>
        <end position="340"/>
    </location>
</feature>
<comment type="caution">
    <text evidence="15">The sequence shown here is derived from an EMBL/GenBank/DDBJ whole genome shotgun (WGS) entry which is preliminary data.</text>
</comment>
<keyword evidence="15" id="KW-0808">Transferase</keyword>
<keyword evidence="15" id="KW-0418">Kinase</keyword>
<dbReference type="GO" id="GO:0005524">
    <property type="term" value="F:ATP binding"/>
    <property type="evidence" value="ECO:0007669"/>
    <property type="project" value="UniProtKB-KW"/>
</dbReference>
<keyword evidence="4" id="KW-1003">Cell membrane</keyword>
<dbReference type="EMBL" id="JXTC01000085">
    <property type="protein sequence ID" value="PON90230.1"/>
    <property type="molecule type" value="Genomic_DNA"/>
</dbReference>
<evidence type="ECO:0000256" key="2">
    <source>
        <dbReference type="ARBA" id="ARBA00008536"/>
    </source>
</evidence>